<dbReference type="Proteomes" id="UP000494163">
    <property type="component" value="Chromosome 2R"/>
</dbReference>
<protein>
    <submittedName>
        <fullName evidence="2">CG12209</fullName>
    </submittedName>
</protein>
<dbReference type="AlphaFoldDB" id="A0A0M5J284"/>
<reference evidence="2 3" key="1">
    <citation type="submission" date="2015-08" db="EMBL/GenBank/DDBJ databases">
        <title>Ancestral chromatin configuration constrains chromatin evolution on differentiating sex chromosomes in Drosophila.</title>
        <authorList>
            <person name="Zhou Q."/>
            <person name="Bachtrog D."/>
        </authorList>
    </citation>
    <scope>NUCLEOTIDE SEQUENCE [LARGE SCALE GENOMIC DNA]</scope>
    <source>
        <tissue evidence="2">Whole larvae</tissue>
    </source>
</reference>
<dbReference type="EMBL" id="CP012524">
    <property type="protein sequence ID" value="ALC40586.1"/>
    <property type="molecule type" value="Genomic_DNA"/>
</dbReference>
<feature type="transmembrane region" description="Helical" evidence="1">
    <location>
        <begin position="140"/>
        <end position="164"/>
    </location>
</feature>
<keyword evidence="3" id="KW-1185">Reference proteome</keyword>
<evidence type="ECO:0000313" key="3">
    <source>
        <dbReference type="Proteomes" id="UP000494163"/>
    </source>
</evidence>
<keyword evidence="1" id="KW-0472">Membrane</keyword>
<feature type="transmembrane region" description="Helical" evidence="1">
    <location>
        <begin position="205"/>
        <end position="226"/>
    </location>
</feature>
<feature type="transmembrane region" description="Helical" evidence="1">
    <location>
        <begin position="85"/>
        <end position="105"/>
    </location>
</feature>
<dbReference type="OMA" id="VFFVMMH"/>
<evidence type="ECO:0000313" key="2">
    <source>
        <dbReference type="EMBL" id="ALC40586.1"/>
    </source>
</evidence>
<keyword evidence="1" id="KW-1133">Transmembrane helix</keyword>
<dbReference type="STRING" id="30019.A0A0M5J284"/>
<accession>A0A0M5J284</accession>
<feature type="non-terminal residue" evidence="2">
    <location>
        <position position="227"/>
    </location>
</feature>
<organism evidence="2 3">
    <name type="scientific">Drosophila busckii</name>
    <name type="common">Fruit fly</name>
    <dbReference type="NCBI Taxonomy" id="30019"/>
    <lineage>
        <taxon>Eukaryota</taxon>
        <taxon>Metazoa</taxon>
        <taxon>Ecdysozoa</taxon>
        <taxon>Arthropoda</taxon>
        <taxon>Hexapoda</taxon>
        <taxon>Insecta</taxon>
        <taxon>Pterygota</taxon>
        <taxon>Neoptera</taxon>
        <taxon>Endopterygota</taxon>
        <taxon>Diptera</taxon>
        <taxon>Brachycera</taxon>
        <taxon>Muscomorpha</taxon>
        <taxon>Ephydroidea</taxon>
        <taxon>Drosophilidae</taxon>
        <taxon>Drosophila</taxon>
    </lineage>
</organism>
<feature type="transmembrane region" description="Helical" evidence="1">
    <location>
        <begin position="21"/>
        <end position="40"/>
    </location>
</feature>
<feature type="transmembrane region" description="Helical" evidence="1">
    <location>
        <begin position="111"/>
        <end position="133"/>
    </location>
</feature>
<feature type="transmembrane region" description="Helical" evidence="1">
    <location>
        <begin position="170"/>
        <end position="189"/>
    </location>
</feature>
<keyword evidence="1" id="KW-0812">Transmembrane</keyword>
<sequence length="227" mass="26253">MDSRIQKIGAAQRARRHFSTIVYCVTILWILVGLAQWVLLCVLKDLGAIFVELPWMCAIFFGASIIFIIFFIFFEQVRFIPGLNAIFTIIIVECAIIGLFGLAVKSAWPDLLVWFFVCFLLMFLFIILGIVIPHDLTLDVVILFVIAFVFLILTVFLIMLFMLTDTEYSYFLYQALISAVVLMFVMYHAQTINGGRFAEMRVTDYFLATLILFYDFLVLFLLTFYVQ</sequence>
<feature type="transmembrane region" description="Helical" evidence="1">
    <location>
        <begin position="46"/>
        <end position="73"/>
    </location>
</feature>
<gene>
    <name evidence="2" type="ORF">Dbus_chr2Rg165</name>
</gene>
<evidence type="ECO:0000256" key="1">
    <source>
        <dbReference type="SAM" id="Phobius"/>
    </source>
</evidence>
<name>A0A0M5J284_DROBS</name>
<dbReference type="OrthoDB" id="7967828at2759"/>
<proteinExistence type="predicted"/>